<comment type="caution">
    <text evidence="1">The sequence shown here is derived from an EMBL/GenBank/DDBJ whole genome shotgun (WGS) entry which is preliminary data.</text>
</comment>
<name>A0A8K1CQ72_PYTOL</name>
<proteinExistence type="predicted"/>
<keyword evidence="2" id="KW-1185">Reference proteome</keyword>
<dbReference type="Proteomes" id="UP000794436">
    <property type="component" value="Unassembled WGS sequence"/>
</dbReference>
<organism evidence="1 2">
    <name type="scientific">Pythium oligandrum</name>
    <name type="common">Mycoparasitic fungus</name>
    <dbReference type="NCBI Taxonomy" id="41045"/>
    <lineage>
        <taxon>Eukaryota</taxon>
        <taxon>Sar</taxon>
        <taxon>Stramenopiles</taxon>
        <taxon>Oomycota</taxon>
        <taxon>Peronosporomycetes</taxon>
        <taxon>Pythiales</taxon>
        <taxon>Pythiaceae</taxon>
        <taxon>Pythium</taxon>
    </lineage>
</organism>
<reference evidence="1" key="1">
    <citation type="submission" date="2019-03" db="EMBL/GenBank/DDBJ databases">
        <title>Long read genome sequence of the mycoparasitic Pythium oligandrum ATCC 38472 isolated from sugarbeet rhizosphere.</title>
        <authorList>
            <person name="Gaulin E."/>
        </authorList>
    </citation>
    <scope>NUCLEOTIDE SEQUENCE</scope>
    <source>
        <strain evidence="1">ATCC 38472_TT</strain>
    </source>
</reference>
<evidence type="ECO:0000313" key="2">
    <source>
        <dbReference type="Proteomes" id="UP000794436"/>
    </source>
</evidence>
<dbReference type="PANTHER" id="PTHR40866">
    <property type="entry name" value="BED-TYPE DOMAIN-CONTAINING PROTEIN"/>
    <property type="match status" value="1"/>
</dbReference>
<dbReference type="EMBL" id="SPLM01000008">
    <property type="protein sequence ID" value="TMW66642.1"/>
    <property type="molecule type" value="Genomic_DNA"/>
</dbReference>
<dbReference type="PANTHER" id="PTHR40866:SF1">
    <property type="entry name" value="BED-TYPE DOMAIN-CONTAINING PROTEIN"/>
    <property type="match status" value="1"/>
</dbReference>
<accession>A0A8K1CQ72</accession>
<dbReference type="AlphaFoldDB" id="A0A8K1CQ72"/>
<dbReference type="OrthoDB" id="121840at2759"/>
<protein>
    <submittedName>
        <fullName evidence="1">Uncharacterized protein</fullName>
    </submittedName>
</protein>
<gene>
    <name evidence="1" type="ORF">Poli38472_014618</name>
</gene>
<evidence type="ECO:0000313" key="1">
    <source>
        <dbReference type="EMBL" id="TMW66642.1"/>
    </source>
</evidence>
<sequence>MRKLKTVKRSAILKASGCTLKPTPLHELRWSGCYRMLKCIEDILPHLHHFYSDLQVDRDDLTEDSPPDDIRRLPFADLIPTAIEQRTITGILEEMDVYDVITCKLQSQDVTIADVRDMFDVVVEEHEMKDYVAPFADIVESPHF</sequence>